<sequence length="303" mass="35252">MDRNKNNGSHNQSYINPLLLPSISPVCSLKFIVIYLQEKMYVKYKKPDFLSCFVQTKKIRNTQRQQRDVEEIQRSNRYGNNSNKNSIKVNLNSRILDLSIDIERSNKNLKKQRAADLGLLGDKVEMKSNLKRLVNFENIIDQLSNQNISVKDSFYRSMAPRFKYDMWYQNKNNQTPKLANTTFVLDQSFNVLSNGRASFATPKYNGLKFEKYLSKSLGGAMGKQKISTPLFNNKKRALQKDKDEEVRIQEEKSSFDRTLYNLSPDLEIMEKKQQVLMETPFKNTSQSFNPNNYGNIIMNPPVK</sequence>
<keyword evidence="4" id="KW-1185">Reference proteome</keyword>
<feature type="transmembrane region" description="Helical" evidence="2">
    <location>
        <begin position="14"/>
        <end position="36"/>
    </location>
</feature>
<dbReference type="Proteomes" id="UP000039865">
    <property type="component" value="Unassembled WGS sequence"/>
</dbReference>
<proteinExistence type="predicted"/>
<accession>A0A078ALK2</accession>
<evidence type="ECO:0000313" key="3">
    <source>
        <dbReference type="EMBL" id="CDW82751.1"/>
    </source>
</evidence>
<keyword evidence="2" id="KW-0472">Membrane</keyword>
<protein>
    <submittedName>
        <fullName evidence="3">Uncharacterized protein</fullName>
    </submittedName>
</protein>
<reference evidence="3 4" key="1">
    <citation type="submission" date="2014-06" db="EMBL/GenBank/DDBJ databases">
        <authorList>
            <person name="Swart Estienne"/>
        </authorList>
    </citation>
    <scope>NUCLEOTIDE SEQUENCE [LARGE SCALE GENOMIC DNA]</scope>
    <source>
        <strain evidence="3 4">130c</strain>
    </source>
</reference>
<evidence type="ECO:0000256" key="2">
    <source>
        <dbReference type="SAM" id="Phobius"/>
    </source>
</evidence>
<name>A0A078ALK2_STYLE</name>
<dbReference type="InParanoid" id="A0A078ALK2"/>
<feature type="compositionally biased region" description="Basic and acidic residues" evidence="1">
    <location>
        <begin position="65"/>
        <end position="74"/>
    </location>
</feature>
<feature type="compositionally biased region" description="Polar residues" evidence="1">
    <location>
        <begin position="75"/>
        <end position="84"/>
    </location>
</feature>
<feature type="region of interest" description="Disordered" evidence="1">
    <location>
        <begin position="64"/>
        <end position="84"/>
    </location>
</feature>
<dbReference type="AlphaFoldDB" id="A0A078ALK2"/>
<organism evidence="3 4">
    <name type="scientific">Stylonychia lemnae</name>
    <name type="common">Ciliate</name>
    <dbReference type="NCBI Taxonomy" id="5949"/>
    <lineage>
        <taxon>Eukaryota</taxon>
        <taxon>Sar</taxon>
        <taxon>Alveolata</taxon>
        <taxon>Ciliophora</taxon>
        <taxon>Intramacronucleata</taxon>
        <taxon>Spirotrichea</taxon>
        <taxon>Stichotrichia</taxon>
        <taxon>Sporadotrichida</taxon>
        <taxon>Oxytrichidae</taxon>
        <taxon>Stylonychinae</taxon>
        <taxon>Stylonychia</taxon>
    </lineage>
</organism>
<evidence type="ECO:0000313" key="4">
    <source>
        <dbReference type="Proteomes" id="UP000039865"/>
    </source>
</evidence>
<evidence type="ECO:0000256" key="1">
    <source>
        <dbReference type="SAM" id="MobiDB-lite"/>
    </source>
</evidence>
<dbReference type="EMBL" id="CCKQ01011209">
    <property type="protein sequence ID" value="CDW82751.1"/>
    <property type="molecule type" value="Genomic_DNA"/>
</dbReference>
<gene>
    <name evidence="3" type="primary">Contig8525.g9100</name>
    <name evidence="3" type="ORF">STYLEM_11786</name>
</gene>
<keyword evidence="2" id="KW-1133">Transmembrane helix</keyword>
<keyword evidence="2" id="KW-0812">Transmembrane</keyword>